<feature type="region of interest" description="Disordered" evidence="1">
    <location>
        <begin position="73"/>
        <end position="95"/>
    </location>
</feature>
<dbReference type="EMBL" id="CP000155">
    <property type="protein sequence ID" value="ABC29649.1"/>
    <property type="molecule type" value="Genomic_DNA"/>
</dbReference>
<name>Q2SI75_HAHCH</name>
<dbReference type="HOGENOM" id="CLU_2450487_0_0_6"/>
<proteinExistence type="predicted"/>
<gene>
    <name evidence="2" type="ordered locus">HCH_02873</name>
</gene>
<organism evidence="2 3">
    <name type="scientific">Hahella chejuensis (strain KCTC 2396)</name>
    <dbReference type="NCBI Taxonomy" id="349521"/>
    <lineage>
        <taxon>Bacteria</taxon>
        <taxon>Pseudomonadati</taxon>
        <taxon>Pseudomonadota</taxon>
        <taxon>Gammaproteobacteria</taxon>
        <taxon>Oceanospirillales</taxon>
        <taxon>Hahellaceae</taxon>
        <taxon>Hahella</taxon>
    </lineage>
</organism>
<dbReference type="STRING" id="349521.HCH_02873"/>
<evidence type="ECO:0000313" key="2">
    <source>
        <dbReference type="EMBL" id="ABC29649.1"/>
    </source>
</evidence>
<evidence type="ECO:0000313" key="3">
    <source>
        <dbReference type="Proteomes" id="UP000000238"/>
    </source>
</evidence>
<reference evidence="2 3" key="1">
    <citation type="journal article" date="2005" name="Nucleic Acids Res.">
        <title>Genomic blueprint of Hahella chejuensis, a marine microbe producing an algicidal agent.</title>
        <authorList>
            <person name="Jeong H."/>
            <person name="Yim J.H."/>
            <person name="Lee C."/>
            <person name="Choi S.-H."/>
            <person name="Park Y.K."/>
            <person name="Yoon S.H."/>
            <person name="Hur C.-G."/>
            <person name="Kang H.-Y."/>
            <person name="Kim D."/>
            <person name="Lee H.H."/>
            <person name="Park K.H."/>
            <person name="Park S.-H."/>
            <person name="Park H.-S."/>
            <person name="Lee H.K."/>
            <person name="Oh T.K."/>
            <person name="Kim J.F."/>
        </authorList>
    </citation>
    <scope>NUCLEOTIDE SEQUENCE [LARGE SCALE GENOMIC DNA]</scope>
    <source>
        <strain evidence="2 3">KCTC 2396</strain>
    </source>
</reference>
<dbReference type="KEGG" id="hch:HCH_02873"/>
<protein>
    <submittedName>
        <fullName evidence="2">Uncharacterized protein</fullName>
    </submittedName>
</protein>
<dbReference type="AlphaFoldDB" id="Q2SI75"/>
<keyword evidence="3" id="KW-1185">Reference proteome</keyword>
<accession>Q2SI75</accession>
<dbReference type="Proteomes" id="UP000000238">
    <property type="component" value="Chromosome"/>
</dbReference>
<evidence type="ECO:0000256" key="1">
    <source>
        <dbReference type="SAM" id="MobiDB-lite"/>
    </source>
</evidence>
<sequence length="95" mass="10994">MLQGVEMTQRKKPDPDSVDFEEVVRKMRQEVEEIFSGPAMENEPEIQFGSVDLLYKSDSELFPDDITEYRPEEKKLRLVKTSAPSKQADDDQAQE</sequence>